<name>A0AAN7AE05_9PEZI</name>
<accession>A0AAN7AE05</accession>
<reference evidence="1" key="2">
    <citation type="submission" date="2023-05" db="EMBL/GenBank/DDBJ databases">
        <authorList>
            <consortium name="Lawrence Berkeley National Laboratory"/>
            <person name="Steindorff A."/>
            <person name="Hensen N."/>
            <person name="Bonometti L."/>
            <person name="Westerberg I."/>
            <person name="Brannstrom I.O."/>
            <person name="Guillou S."/>
            <person name="Cros-Aarteil S."/>
            <person name="Calhoun S."/>
            <person name="Haridas S."/>
            <person name="Kuo A."/>
            <person name="Mondo S."/>
            <person name="Pangilinan J."/>
            <person name="Riley R."/>
            <person name="Labutti K."/>
            <person name="Andreopoulos B."/>
            <person name="Lipzen A."/>
            <person name="Chen C."/>
            <person name="Yanf M."/>
            <person name="Daum C."/>
            <person name="Ng V."/>
            <person name="Clum A."/>
            <person name="Ohm R."/>
            <person name="Martin F."/>
            <person name="Silar P."/>
            <person name="Natvig D."/>
            <person name="Lalanne C."/>
            <person name="Gautier V."/>
            <person name="Ament-Velasquez S.L."/>
            <person name="Kruys A."/>
            <person name="Hutchinson M.I."/>
            <person name="Powell A.J."/>
            <person name="Barry K."/>
            <person name="Miller A.N."/>
            <person name="Grigoriev I.V."/>
            <person name="Debuchy R."/>
            <person name="Gladieux P."/>
            <person name="Thoren M.H."/>
            <person name="Johannesson H."/>
        </authorList>
    </citation>
    <scope>NUCLEOTIDE SEQUENCE</scope>
    <source>
        <strain evidence="1">PSN309</strain>
    </source>
</reference>
<evidence type="ECO:0000313" key="1">
    <source>
        <dbReference type="EMBL" id="KAK4182545.1"/>
    </source>
</evidence>
<proteinExistence type="predicted"/>
<protein>
    <submittedName>
        <fullName evidence="1">Tri14-like protein</fullName>
    </submittedName>
</protein>
<sequence length="289" mass="32660">MKPSANLYTDANIGPSTTSCDNVEVVCTWHYPKKHCPPIEPGRMPLQSYQLYPKNLSWDSNLCQVYLSTLYNSSIAIFSPSTFDLTVLSIPNQTLSPNFHIAGSIFDKHSSLLLSVVTNALAFRSRGQNILGDNILNKYDAQRRNTWVNGTFPGTILKVDKTGRNITECTLLIMDAGKGEIFHFDLRQKKVSPTEYERKVLLVSDQSRRVVVLRSRDAKWKTGEYLGLVRSDATLPLGGLTAAVSQVEDRIYMLPNWFFQPKGRRDAGRESKYFFSLVDITEQVDELLK</sequence>
<keyword evidence="2" id="KW-1185">Reference proteome</keyword>
<gene>
    <name evidence="1" type="ORF">QBC35DRAFT_518770</name>
</gene>
<comment type="caution">
    <text evidence="1">The sequence shown here is derived from an EMBL/GenBank/DDBJ whole genome shotgun (WGS) entry which is preliminary data.</text>
</comment>
<dbReference type="EMBL" id="MU864642">
    <property type="protein sequence ID" value="KAK4182545.1"/>
    <property type="molecule type" value="Genomic_DNA"/>
</dbReference>
<organism evidence="1 2">
    <name type="scientific">Podospora australis</name>
    <dbReference type="NCBI Taxonomy" id="1536484"/>
    <lineage>
        <taxon>Eukaryota</taxon>
        <taxon>Fungi</taxon>
        <taxon>Dikarya</taxon>
        <taxon>Ascomycota</taxon>
        <taxon>Pezizomycotina</taxon>
        <taxon>Sordariomycetes</taxon>
        <taxon>Sordariomycetidae</taxon>
        <taxon>Sordariales</taxon>
        <taxon>Podosporaceae</taxon>
        <taxon>Podospora</taxon>
    </lineage>
</organism>
<reference evidence="1" key="1">
    <citation type="journal article" date="2023" name="Mol. Phylogenet. Evol.">
        <title>Genome-scale phylogeny and comparative genomics of the fungal order Sordariales.</title>
        <authorList>
            <person name="Hensen N."/>
            <person name="Bonometti L."/>
            <person name="Westerberg I."/>
            <person name="Brannstrom I.O."/>
            <person name="Guillou S."/>
            <person name="Cros-Aarteil S."/>
            <person name="Calhoun S."/>
            <person name="Haridas S."/>
            <person name="Kuo A."/>
            <person name="Mondo S."/>
            <person name="Pangilinan J."/>
            <person name="Riley R."/>
            <person name="LaButti K."/>
            <person name="Andreopoulos B."/>
            <person name="Lipzen A."/>
            <person name="Chen C."/>
            <person name="Yan M."/>
            <person name="Daum C."/>
            <person name="Ng V."/>
            <person name="Clum A."/>
            <person name="Steindorff A."/>
            <person name="Ohm R.A."/>
            <person name="Martin F."/>
            <person name="Silar P."/>
            <person name="Natvig D.O."/>
            <person name="Lalanne C."/>
            <person name="Gautier V."/>
            <person name="Ament-Velasquez S.L."/>
            <person name="Kruys A."/>
            <person name="Hutchinson M.I."/>
            <person name="Powell A.J."/>
            <person name="Barry K."/>
            <person name="Miller A.N."/>
            <person name="Grigoriev I.V."/>
            <person name="Debuchy R."/>
            <person name="Gladieux P."/>
            <person name="Hiltunen Thoren M."/>
            <person name="Johannesson H."/>
        </authorList>
    </citation>
    <scope>NUCLEOTIDE SEQUENCE</scope>
    <source>
        <strain evidence="1">PSN309</strain>
    </source>
</reference>
<evidence type="ECO:0000313" key="2">
    <source>
        <dbReference type="Proteomes" id="UP001302126"/>
    </source>
</evidence>
<dbReference type="Proteomes" id="UP001302126">
    <property type="component" value="Unassembled WGS sequence"/>
</dbReference>
<dbReference type="AlphaFoldDB" id="A0AAN7AE05"/>